<dbReference type="EMBL" id="ML991826">
    <property type="protein sequence ID" value="KAF2231507.1"/>
    <property type="molecule type" value="Genomic_DNA"/>
</dbReference>
<accession>A0A6A6H0V2</accession>
<feature type="region of interest" description="Disordered" evidence="1">
    <location>
        <begin position="490"/>
        <end position="550"/>
    </location>
</feature>
<dbReference type="AlphaFoldDB" id="A0A6A6H0V2"/>
<evidence type="ECO:0000313" key="2">
    <source>
        <dbReference type="EMBL" id="KAF2231507.1"/>
    </source>
</evidence>
<evidence type="ECO:0000313" key="3">
    <source>
        <dbReference type="Proteomes" id="UP000800092"/>
    </source>
</evidence>
<dbReference type="OrthoDB" id="3971593at2759"/>
<organism evidence="2 3">
    <name type="scientific">Viridothelium virens</name>
    <name type="common">Speckled blister lichen</name>
    <name type="synonym">Trypethelium virens</name>
    <dbReference type="NCBI Taxonomy" id="1048519"/>
    <lineage>
        <taxon>Eukaryota</taxon>
        <taxon>Fungi</taxon>
        <taxon>Dikarya</taxon>
        <taxon>Ascomycota</taxon>
        <taxon>Pezizomycotina</taxon>
        <taxon>Dothideomycetes</taxon>
        <taxon>Dothideomycetes incertae sedis</taxon>
        <taxon>Trypetheliales</taxon>
        <taxon>Trypetheliaceae</taxon>
        <taxon>Viridothelium</taxon>
    </lineage>
</organism>
<name>A0A6A6H0V2_VIRVR</name>
<evidence type="ECO:0000256" key="1">
    <source>
        <dbReference type="SAM" id="MobiDB-lite"/>
    </source>
</evidence>
<dbReference type="Proteomes" id="UP000800092">
    <property type="component" value="Unassembled WGS sequence"/>
</dbReference>
<gene>
    <name evidence="2" type="ORF">EV356DRAFT_535483</name>
</gene>
<sequence length="550" mass="62378">MSSLKNLPLEILGEIGFWVALPYGVAPFDPFDRFVPRPRRLNSSDPKDQVVDYKGVDTYLVNWFLTCSKFREACQNPNFYRKLFMATFESNNGDSNDSMMQKYQSRRLLLRQDFRFSAGQTPAEQHYLKLLVVLISEASPLPHAASRNISAIWSLITRTNILNIHRQRGSWPPTNLTMAATARHRHRLLNLVQLVLAPYILGSDFTPPPVDYAGIQRVVYSRVTTNPITHGLTGTPLRVNDAWLVEVLNFFKIHLSRKNFYTLYPSFAKLDRERLVRRFDRHLGSETNGLGKRWLFTTSSISVKNFQAAIDQAPFGGPLSDEMLPGIGEDFGELVFTISEHPRVSWNATFEFCVPALPSRASDPDALRAQSKRFDIDGNDNIEGNEDKNVFEATGWLNPLPPQMGISGWQRVVMVRYDTDVETSEQIPVFQYEGVVLPGGQMMLGRASLAREILNPDYLPPPGVFLAWIANDAQALEEEAMEEKLMEEEAIEEETTVEEAMEEEATEEATEDEAMEDEATEDEATEDEAMEEETMEDEATEDEAVEETIE</sequence>
<proteinExistence type="predicted"/>
<reference evidence="2" key="1">
    <citation type="journal article" date="2020" name="Stud. Mycol.">
        <title>101 Dothideomycetes genomes: a test case for predicting lifestyles and emergence of pathogens.</title>
        <authorList>
            <person name="Haridas S."/>
            <person name="Albert R."/>
            <person name="Binder M."/>
            <person name="Bloem J."/>
            <person name="Labutti K."/>
            <person name="Salamov A."/>
            <person name="Andreopoulos B."/>
            <person name="Baker S."/>
            <person name="Barry K."/>
            <person name="Bills G."/>
            <person name="Bluhm B."/>
            <person name="Cannon C."/>
            <person name="Castanera R."/>
            <person name="Culley D."/>
            <person name="Daum C."/>
            <person name="Ezra D."/>
            <person name="Gonzalez J."/>
            <person name="Henrissat B."/>
            <person name="Kuo A."/>
            <person name="Liang C."/>
            <person name="Lipzen A."/>
            <person name="Lutzoni F."/>
            <person name="Magnuson J."/>
            <person name="Mondo S."/>
            <person name="Nolan M."/>
            <person name="Ohm R."/>
            <person name="Pangilinan J."/>
            <person name="Park H.-J."/>
            <person name="Ramirez L."/>
            <person name="Alfaro M."/>
            <person name="Sun H."/>
            <person name="Tritt A."/>
            <person name="Yoshinaga Y."/>
            <person name="Zwiers L.-H."/>
            <person name="Turgeon B."/>
            <person name="Goodwin S."/>
            <person name="Spatafora J."/>
            <person name="Crous P."/>
            <person name="Grigoriev I."/>
        </authorList>
    </citation>
    <scope>NUCLEOTIDE SEQUENCE</scope>
    <source>
        <strain evidence="2">Tuck. ex Michener</strain>
    </source>
</reference>
<keyword evidence="3" id="KW-1185">Reference proteome</keyword>
<protein>
    <submittedName>
        <fullName evidence="2">Uncharacterized protein</fullName>
    </submittedName>
</protein>